<reference evidence="1" key="1">
    <citation type="journal article" date="2020" name="Nat. Ecol. Evol.">
        <title>Deeply conserved synteny resolves early events in vertebrate evolution.</title>
        <authorList>
            <person name="Simakov O."/>
            <person name="Marletaz F."/>
            <person name="Yue J.X."/>
            <person name="O'Connell B."/>
            <person name="Jenkins J."/>
            <person name="Brandt A."/>
            <person name="Calef R."/>
            <person name="Tung C.H."/>
            <person name="Huang T.K."/>
            <person name="Schmutz J."/>
            <person name="Satoh N."/>
            <person name="Yu J.K."/>
            <person name="Putnam N.H."/>
            <person name="Green R.E."/>
            <person name="Rokhsar D.S."/>
        </authorList>
    </citation>
    <scope>NUCLEOTIDE SEQUENCE [LARGE SCALE GENOMIC DNA]</scope>
    <source>
        <strain evidence="1">S238N-H82</strain>
    </source>
</reference>
<evidence type="ECO:0000313" key="2">
    <source>
        <dbReference type="RefSeq" id="XP_035670421.1"/>
    </source>
</evidence>
<dbReference type="Pfam" id="PF00106">
    <property type="entry name" value="adh_short"/>
    <property type="match status" value="1"/>
</dbReference>
<proteinExistence type="predicted"/>
<sequence>MSRMFRVASQAASLEILRGARVVVTGCSTGVGEQVAYQYARLGAKVVITARREERLREVVAKMKDLGAQEAIYVAGDIISGPSCICPGCS</sequence>
<dbReference type="Proteomes" id="UP000001554">
    <property type="component" value="Chromosome 3"/>
</dbReference>
<dbReference type="Gene3D" id="3.40.50.720">
    <property type="entry name" value="NAD(P)-binding Rossmann-like Domain"/>
    <property type="match status" value="1"/>
</dbReference>
<dbReference type="InterPro" id="IPR036291">
    <property type="entry name" value="NAD(P)-bd_dom_sf"/>
</dbReference>
<gene>
    <name evidence="2" type="primary">LOC118411983</name>
</gene>
<keyword evidence="1" id="KW-1185">Reference proteome</keyword>
<dbReference type="PANTHER" id="PTHR44404">
    <property type="entry name" value="HYDROXYSTEROID DEHYDROGENASE 1M"/>
    <property type="match status" value="1"/>
</dbReference>
<dbReference type="GeneID" id="118411983"/>
<dbReference type="InterPro" id="IPR002347">
    <property type="entry name" value="SDR_fam"/>
</dbReference>
<organism evidence="1 2">
    <name type="scientific">Branchiostoma floridae</name>
    <name type="common">Florida lancelet</name>
    <name type="synonym">Amphioxus</name>
    <dbReference type="NCBI Taxonomy" id="7739"/>
    <lineage>
        <taxon>Eukaryota</taxon>
        <taxon>Metazoa</taxon>
        <taxon>Chordata</taxon>
        <taxon>Cephalochordata</taxon>
        <taxon>Leptocardii</taxon>
        <taxon>Amphioxiformes</taxon>
        <taxon>Branchiostomatidae</taxon>
        <taxon>Branchiostoma</taxon>
    </lineage>
</organism>
<dbReference type="AlphaFoldDB" id="A0A9J7KUI4"/>
<protein>
    <submittedName>
        <fullName evidence="2">Hydroxysteroid 11-beta-dehydrogenase 1-like protein isoform X2</fullName>
    </submittedName>
</protein>
<name>A0A9J7KUI4_BRAFL</name>
<dbReference type="PANTHER" id="PTHR44404:SF1">
    <property type="entry name" value="HYDROXYSTEROID 11-BETA-DEHYDROGENASE 1-LIKE PROTEIN"/>
    <property type="match status" value="1"/>
</dbReference>
<accession>A0A9J7KUI4</accession>
<dbReference type="RefSeq" id="XP_035670421.1">
    <property type="nucleotide sequence ID" value="XM_035814528.1"/>
</dbReference>
<reference evidence="2" key="2">
    <citation type="submission" date="2025-08" db="UniProtKB">
        <authorList>
            <consortium name="RefSeq"/>
        </authorList>
    </citation>
    <scope>IDENTIFICATION</scope>
    <source>
        <strain evidence="2">S238N-H82</strain>
        <tissue evidence="2">Testes</tissue>
    </source>
</reference>
<dbReference type="SUPFAM" id="SSF51735">
    <property type="entry name" value="NAD(P)-binding Rossmann-fold domains"/>
    <property type="match status" value="1"/>
</dbReference>
<evidence type="ECO:0000313" key="1">
    <source>
        <dbReference type="Proteomes" id="UP000001554"/>
    </source>
</evidence>